<feature type="transmembrane region" description="Helical" evidence="6">
    <location>
        <begin position="498"/>
        <end position="529"/>
    </location>
</feature>
<keyword evidence="10" id="KW-1185">Reference proteome</keyword>
<dbReference type="CDD" id="cd07042">
    <property type="entry name" value="STAS_SulP_like_sulfate_transporter"/>
    <property type="match status" value="1"/>
</dbReference>
<accession>A0A9P0M315</accession>
<evidence type="ECO:0000256" key="3">
    <source>
        <dbReference type="ARBA" id="ARBA00022989"/>
    </source>
</evidence>
<dbReference type="InterPro" id="IPR036513">
    <property type="entry name" value="STAS_dom_sf"/>
</dbReference>
<dbReference type="Pfam" id="PF01740">
    <property type="entry name" value="STAS"/>
    <property type="match status" value="1"/>
</dbReference>
<evidence type="ECO:0000256" key="5">
    <source>
        <dbReference type="SAM" id="MobiDB-lite"/>
    </source>
</evidence>
<keyword evidence="2 6" id="KW-0812">Transmembrane</keyword>
<dbReference type="FunFam" id="3.30.750.24:FF:000028">
    <property type="entry name" value="Sulfate transporter, putative"/>
    <property type="match status" value="1"/>
</dbReference>
<dbReference type="EMBL" id="CAKOFQ010007558">
    <property type="protein sequence ID" value="CAH2003804.1"/>
    <property type="molecule type" value="Genomic_DNA"/>
</dbReference>
<dbReference type="Gene3D" id="3.30.750.24">
    <property type="entry name" value="STAS domain"/>
    <property type="match status" value="1"/>
</dbReference>
<dbReference type="Proteomes" id="UP001152888">
    <property type="component" value="Unassembled WGS sequence"/>
</dbReference>
<proteinExistence type="predicted"/>
<keyword evidence="4 6" id="KW-0472">Membrane</keyword>
<dbReference type="InterPro" id="IPR001902">
    <property type="entry name" value="SLC26A/SulP_fam"/>
</dbReference>
<feature type="transmembrane region" description="Helical" evidence="6">
    <location>
        <begin position="299"/>
        <end position="322"/>
    </location>
</feature>
<comment type="caution">
    <text evidence="9">The sequence shown here is derived from an EMBL/GenBank/DDBJ whole genome shotgun (WGS) entry which is preliminary data.</text>
</comment>
<dbReference type="InterPro" id="IPR002645">
    <property type="entry name" value="STAS_dom"/>
</dbReference>
<dbReference type="InterPro" id="IPR011547">
    <property type="entry name" value="SLC26A/SulP_dom"/>
</dbReference>
<dbReference type="Pfam" id="PF00916">
    <property type="entry name" value="Sulfate_transp"/>
    <property type="match status" value="1"/>
</dbReference>
<evidence type="ECO:0000256" key="1">
    <source>
        <dbReference type="ARBA" id="ARBA00004141"/>
    </source>
</evidence>
<reference evidence="9" key="1">
    <citation type="submission" date="2022-03" db="EMBL/GenBank/DDBJ databases">
        <authorList>
            <person name="Sayadi A."/>
        </authorList>
    </citation>
    <scope>NUCLEOTIDE SEQUENCE</scope>
</reference>
<comment type="subcellular location">
    <subcellularLocation>
        <location evidence="1">Membrane</location>
        <topology evidence="1">Multi-pass membrane protein</topology>
    </subcellularLocation>
</comment>
<evidence type="ECO:0000256" key="4">
    <source>
        <dbReference type="ARBA" id="ARBA00023136"/>
    </source>
</evidence>
<evidence type="ECO:0000313" key="10">
    <source>
        <dbReference type="Proteomes" id="UP001152888"/>
    </source>
</evidence>
<gene>
    <name evidence="9" type="ORF">ACAOBT_LOCUS27633</name>
</gene>
<evidence type="ECO:0000259" key="8">
    <source>
        <dbReference type="Pfam" id="PF01740"/>
    </source>
</evidence>
<sequence length="662" mass="71835">MARDVQGESGGGGGGRLSYDNPTLSVSSDSFNYRSRNDSSYMGSNDFIVIDNTSKRSTVVETVKQVVPWARRKARGACSRKMLLRRLPILAWLPSYDSGNAVGDLIAGITVGLTVIPQALAYANIAGLPAEYGLYSSFLGTFIYIFLGSCKDVPMGPSAISALMTFQVIHGYGPEHAILLCFLTGIVQFLMGVFGLGFLIDFVSGPVSSGFTSAVAMIIVTSQMKDVLGIHIQSGGSSTFIGTWRSIFQDIHNTQAWDTTLGVVCIVVLLMLRIIGSIKFGSTQKGMEPTKLQKIGNATLWLIGTARNAILVVVCGFLGYSFHQNGAIPFKVIGIVPQGLPELKLPPFGYEREVNGTIIRTTFLDMVSQLGSGIIVVPLIGILENIAVCKAFANGKMVDATQEFIAIGVCNICNSFVQSFPSTGSLSRSAVNNSSGVRTPLGGLYTSVLVILALLFFTPYFFFIPKAALGAIIIAAVIFMVEVKVVKPMWRSKKSDLILGFTTFIACLVLALEVGILVGVGINLLFILYHAARPKITVEKLRSRCGTEYLMLTPDRCLIFPSVDYVRNLVTKHSIRQGIPVVIDCSHIYGADYTAATVIETLTQDFTARNQPLFFYNLKPSVSSVFAGVSPKDFIAFYNEDEIDILLKNRSYVKKQMESLKA</sequence>
<dbReference type="OrthoDB" id="288203at2759"/>
<evidence type="ECO:0000256" key="2">
    <source>
        <dbReference type="ARBA" id="ARBA00022692"/>
    </source>
</evidence>
<feature type="domain" description="SLC26A/SulP transporter" evidence="7">
    <location>
        <begin position="103"/>
        <end position="499"/>
    </location>
</feature>
<keyword evidence="3 6" id="KW-1133">Transmembrane helix</keyword>
<evidence type="ECO:0000256" key="6">
    <source>
        <dbReference type="SAM" id="Phobius"/>
    </source>
</evidence>
<feature type="transmembrane region" description="Helical" evidence="6">
    <location>
        <begin position="260"/>
        <end position="278"/>
    </location>
</feature>
<evidence type="ECO:0000259" key="7">
    <source>
        <dbReference type="Pfam" id="PF00916"/>
    </source>
</evidence>
<dbReference type="AlphaFoldDB" id="A0A9P0M315"/>
<dbReference type="SUPFAM" id="SSF52091">
    <property type="entry name" value="SpoIIaa-like"/>
    <property type="match status" value="1"/>
</dbReference>
<feature type="region of interest" description="Disordered" evidence="5">
    <location>
        <begin position="1"/>
        <end position="21"/>
    </location>
</feature>
<evidence type="ECO:0008006" key="11">
    <source>
        <dbReference type="Google" id="ProtNLM"/>
    </source>
</evidence>
<evidence type="ECO:0000313" key="9">
    <source>
        <dbReference type="EMBL" id="CAH2003804.1"/>
    </source>
</evidence>
<name>A0A9P0M315_ACAOB</name>
<organism evidence="9 10">
    <name type="scientific">Acanthoscelides obtectus</name>
    <name type="common">Bean weevil</name>
    <name type="synonym">Bruchus obtectus</name>
    <dbReference type="NCBI Taxonomy" id="200917"/>
    <lineage>
        <taxon>Eukaryota</taxon>
        <taxon>Metazoa</taxon>
        <taxon>Ecdysozoa</taxon>
        <taxon>Arthropoda</taxon>
        <taxon>Hexapoda</taxon>
        <taxon>Insecta</taxon>
        <taxon>Pterygota</taxon>
        <taxon>Neoptera</taxon>
        <taxon>Endopterygota</taxon>
        <taxon>Coleoptera</taxon>
        <taxon>Polyphaga</taxon>
        <taxon>Cucujiformia</taxon>
        <taxon>Chrysomeloidea</taxon>
        <taxon>Chrysomelidae</taxon>
        <taxon>Bruchinae</taxon>
        <taxon>Bruchini</taxon>
        <taxon>Acanthoscelides</taxon>
    </lineage>
</organism>
<feature type="transmembrane region" description="Helical" evidence="6">
    <location>
        <begin position="442"/>
        <end position="462"/>
    </location>
</feature>
<feature type="transmembrane region" description="Helical" evidence="6">
    <location>
        <begin position="370"/>
        <end position="388"/>
    </location>
</feature>
<dbReference type="GO" id="GO:0016020">
    <property type="term" value="C:membrane"/>
    <property type="evidence" value="ECO:0007669"/>
    <property type="project" value="UniProtKB-SubCell"/>
</dbReference>
<feature type="domain" description="STAS" evidence="8">
    <location>
        <begin position="550"/>
        <end position="638"/>
    </location>
</feature>
<feature type="transmembrane region" description="Helical" evidence="6">
    <location>
        <begin position="468"/>
        <end position="486"/>
    </location>
</feature>
<dbReference type="PANTHER" id="PTHR11814">
    <property type="entry name" value="SULFATE TRANSPORTER"/>
    <property type="match status" value="1"/>
</dbReference>
<feature type="transmembrane region" description="Helical" evidence="6">
    <location>
        <begin position="177"/>
        <end position="200"/>
    </location>
</feature>
<dbReference type="GO" id="GO:0055085">
    <property type="term" value="P:transmembrane transport"/>
    <property type="evidence" value="ECO:0007669"/>
    <property type="project" value="InterPro"/>
</dbReference>
<protein>
    <recommendedName>
        <fullName evidence="11">Sodium-independent sulfate anion transporter</fullName>
    </recommendedName>
</protein>